<reference evidence="2" key="1">
    <citation type="submission" date="2022-11" db="UniProtKB">
        <authorList>
            <consortium name="WormBaseParasite"/>
        </authorList>
    </citation>
    <scope>IDENTIFICATION</scope>
</reference>
<evidence type="ECO:0000313" key="1">
    <source>
        <dbReference type="Proteomes" id="UP000887581"/>
    </source>
</evidence>
<dbReference type="WBParaSite" id="sdigi.contig398.g8032.t1">
    <property type="protein sequence ID" value="sdigi.contig398.g8032.t1"/>
    <property type="gene ID" value="sdigi.contig398.g8032"/>
</dbReference>
<dbReference type="AlphaFoldDB" id="A0A915PT29"/>
<protein>
    <submittedName>
        <fullName evidence="2">Uncharacterized protein</fullName>
    </submittedName>
</protein>
<sequence length="50" mass="5448">MIRNCVAGTVELYGIQQTVKEEKDNEPSPGDVVVVADPEEKAELPSLFSD</sequence>
<evidence type="ECO:0000313" key="2">
    <source>
        <dbReference type="WBParaSite" id="sdigi.contig398.g8032.t1"/>
    </source>
</evidence>
<organism evidence="1 2">
    <name type="scientific">Setaria digitata</name>
    <dbReference type="NCBI Taxonomy" id="48799"/>
    <lineage>
        <taxon>Eukaryota</taxon>
        <taxon>Metazoa</taxon>
        <taxon>Ecdysozoa</taxon>
        <taxon>Nematoda</taxon>
        <taxon>Chromadorea</taxon>
        <taxon>Rhabditida</taxon>
        <taxon>Spirurina</taxon>
        <taxon>Spiruromorpha</taxon>
        <taxon>Filarioidea</taxon>
        <taxon>Setariidae</taxon>
        <taxon>Setaria</taxon>
    </lineage>
</organism>
<accession>A0A915PT29</accession>
<proteinExistence type="predicted"/>
<dbReference type="Proteomes" id="UP000887581">
    <property type="component" value="Unplaced"/>
</dbReference>
<keyword evidence="1" id="KW-1185">Reference proteome</keyword>
<name>A0A915PT29_9BILA</name>